<accession>A0A6A4Z4P7</accession>
<evidence type="ECO:0000313" key="2">
    <source>
        <dbReference type="Proteomes" id="UP000469452"/>
    </source>
</evidence>
<comment type="caution">
    <text evidence="1">The sequence shown here is derived from an EMBL/GenBank/DDBJ whole genome shotgun (WGS) entry which is preliminary data.</text>
</comment>
<dbReference type="InterPro" id="IPR006912">
    <property type="entry name" value="Harbinger_derived_prot"/>
</dbReference>
<evidence type="ECO:0000313" key="1">
    <source>
        <dbReference type="EMBL" id="KAF0706271.1"/>
    </source>
</evidence>
<sequence>MEPTILEWFLDDASSDALPLILAELRKPTLRGSQPGRAANIKRQPTLGHKNLMRDYLGPNPVYTDELFRRRFRVPKTLFTRICCEVATTDPWFLQQRDAAGKRGATKEQKTTAALRMLAYGIAADATDEYCRLAESTAMACMKRFAMAIVTTYESEYLRTPNDDDISSILATNAARGLPGMLGSLDCMHWFWEKCPRAWAGQITGKDGKPSLVLEAVATQDLWIWHCFFGCVGSCNDINILARSPIFQDLYNGKAMCSAYEINGTSRMTPYYLVDGIYPDWTVFVKTLSSPDTAKKQYFTRVQEACRKDVERAFGVLQGRWHILAKPCKLWFQRDMGTIMKACIIMHNMVIEHDRANGDSEEIPQRPEGTVPFVPCEVSSLATNMARVRDAFGHNELRNDIIEHLWQEKGLGPTN</sequence>
<dbReference type="Proteomes" id="UP000469452">
    <property type="component" value="Unassembled WGS sequence"/>
</dbReference>
<proteinExistence type="predicted"/>
<dbReference type="PANTHER" id="PTHR47150">
    <property type="entry name" value="OS12G0169200 PROTEIN"/>
    <property type="match status" value="1"/>
</dbReference>
<gene>
    <name evidence="1" type="ORF">AaE_014193</name>
</gene>
<reference evidence="1 2" key="1">
    <citation type="submission" date="2019-06" db="EMBL/GenBank/DDBJ databases">
        <title>Genomics analysis of Aphanomyces spp. identifies a new class of oomycete effector associated with host adaptation.</title>
        <authorList>
            <person name="Gaulin E."/>
        </authorList>
    </citation>
    <scope>NUCLEOTIDE SEQUENCE [LARGE SCALE GENOMIC DNA]</scope>
    <source>
        <strain evidence="1 2">E</strain>
    </source>
</reference>
<organism evidence="1 2">
    <name type="scientific">Aphanomyces astaci</name>
    <name type="common">Crayfish plague agent</name>
    <dbReference type="NCBI Taxonomy" id="112090"/>
    <lineage>
        <taxon>Eukaryota</taxon>
        <taxon>Sar</taxon>
        <taxon>Stramenopiles</taxon>
        <taxon>Oomycota</taxon>
        <taxon>Saprolegniomycetes</taxon>
        <taxon>Saprolegniales</taxon>
        <taxon>Verrucalvaceae</taxon>
        <taxon>Aphanomyces</taxon>
    </lineage>
</organism>
<evidence type="ECO:0008006" key="3">
    <source>
        <dbReference type="Google" id="ProtNLM"/>
    </source>
</evidence>
<dbReference type="Pfam" id="PF04827">
    <property type="entry name" value="Plant_tran"/>
    <property type="match status" value="1"/>
</dbReference>
<name>A0A6A4Z4P7_APHAT</name>
<dbReference type="AlphaFoldDB" id="A0A6A4Z4P7"/>
<dbReference type="EMBL" id="VJMI01019836">
    <property type="protein sequence ID" value="KAF0706271.1"/>
    <property type="molecule type" value="Genomic_DNA"/>
</dbReference>
<dbReference type="PANTHER" id="PTHR47150:SF5">
    <property type="entry name" value="OS07G0546750 PROTEIN"/>
    <property type="match status" value="1"/>
</dbReference>
<protein>
    <recommendedName>
        <fullName evidence="3">DDE Tnp4 domain-containing protein</fullName>
    </recommendedName>
</protein>
<dbReference type="VEuPathDB" id="FungiDB:H257_01519"/>